<dbReference type="EMBL" id="CAUWAG010000010">
    <property type="protein sequence ID" value="CAJ2506985.1"/>
    <property type="molecule type" value="Genomic_DNA"/>
</dbReference>
<keyword evidence="5" id="KW-0029">Amino-acid transport</keyword>
<name>A0AAI8VMD6_9PEZI</name>
<feature type="transmembrane region" description="Helical" evidence="9">
    <location>
        <begin position="595"/>
        <end position="615"/>
    </location>
</feature>
<feature type="region of interest" description="Disordered" evidence="8">
    <location>
        <begin position="1"/>
        <end position="64"/>
    </location>
</feature>
<evidence type="ECO:0000256" key="1">
    <source>
        <dbReference type="ARBA" id="ARBA00004141"/>
    </source>
</evidence>
<feature type="region of interest" description="Disordered" evidence="8">
    <location>
        <begin position="104"/>
        <end position="123"/>
    </location>
</feature>
<feature type="transmembrane region" description="Helical" evidence="9">
    <location>
        <begin position="298"/>
        <end position="319"/>
    </location>
</feature>
<feature type="transmembrane region" description="Helical" evidence="9">
    <location>
        <begin position="403"/>
        <end position="426"/>
    </location>
</feature>
<feature type="transmembrane region" description="Helical" evidence="9">
    <location>
        <begin position="653"/>
        <end position="675"/>
    </location>
</feature>
<dbReference type="InterPro" id="IPR013057">
    <property type="entry name" value="AA_transpt_TM"/>
</dbReference>
<evidence type="ECO:0000259" key="10">
    <source>
        <dbReference type="Pfam" id="PF01490"/>
    </source>
</evidence>
<protein>
    <submittedName>
        <fullName evidence="11">Uu.00g081710.m01.CDS01</fullName>
    </submittedName>
</protein>
<feature type="compositionally biased region" description="Basic and acidic residues" evidence="8">
    <location>
        <begin position="44"/>
        <end position="54"/>
    </location>
</feature>
<evidence type="ECO:0000256" key="2">
    <source>
        <dbReference type="ARBA" id="ARBA00008066"/>
    </source>
</evidence>
<comment type="similarity">
    <text evidence="2">Belongs to the amino acid/polyamine transporter 2 family.</text>
</comment>
<evidence type="ECO:0000256" key="6">
    <source>
        <dbReference type="ARBA" id="ARBA00022989"/>
    </source>
</evidence>
<dbReference type="PANTHER" id="PTHR22950">
    <property type="entry name" value="AMINO ACID TRANSPORTER"/>
    <property type="match status" value="1"/>
</dbReference>
<keyword evidence="12" id="KW-1185">Reference proteome</keyword>
<feature type="domain" description="Amino acid transporter transmembrane" evidence="10">
    <location>
        <begin position="270"/>
        <end position="671"/>
    </location>
</feature>
<gene>
    <name evidence="11" type="ORF">KHLLAP_LOCUS7453</name>
</gene>
<keyword evidence="7 9" id="KW-0472">Membrane</keyword>
<keyword evidence="6 9" id="KW-1133">Transmembrane helix</keyword>
<accession>A0AAI8VMD6</accession>
<evidence type="ECO:0000313" key="11">
    <source>
        <dbReference type="EMBL" id="CAJ2506985.1"/>
    </source>
</evidence>
<evidence type="ECO:0000256" key="7">
    <source>
        <dbReference type="ARBA" id="ARBA00023136"/>
    </source>
</evidence>
<comment type="subcellular location">
    <subcellularLocation>
        <location evidence="1">Membrane</location>
        <topology evidence="1">Multi-pass membrane protein</topology>
    </subcellularLocation>
</comment>
<sequence>MPARQPTTWADYERGASPAPSEGASSIGGHSVRFEDDALLDDDHEGRRQDDHWPPRGRRRSSMTNTLANLTELGGVNSIRKFGQSWQRASAFPEIIPQRPSFRFAPDQEPVHTTGSSSYGRTDAEAARGSLLGRHLEARGSENAIANYDDDDDSTLIAPVTHAQGREGDQKHLGSDLHRVNSGTGSVRSIFAVPPHLAAPPLVGSFSSARSYGTVDTVASDASHTSMLHAADLWRQQQESGADVPGGERPPILVKEVEQDGKIVLAVSGQSTLPQTIVNSTNVLIGVGLLSLPMGLKFAGWICGIVALVLCAGVTSWTARLLSKCMDLDTTMITFSDIAYISFGKKARVATAVLFSLELLAACVALIVLFADSLSLLFPGTLSVTEWKVVCTLVLIPLQFAPLALLSVTSFVGIISCLSIAFIVILDGLLKAEAPGSLIEPATTYLFPTNWLTLPLSFGLLMSPWGGHSVFPNLTRRVQIYRDMRHPYKYKKAVTYTFSFTFIIDASVAIVGYIMFGDGVRDEITANLLETTGYPEVMNVLLVIFISIIPLTKVPLNAQPIITTAEVLFGLRQQVVAEETPLVGLSSTSRGLLKALIRVVTLLIFLAVAILFPAFDSIMAFMGSALCFTICVTLPLAFYLKLFGREIGAGERILCWTVMLLSSILSLIGTVWAFLPRDLIGAA</sequence>
<dbReference type="GO" id="GO:0015179">
    <property type="term" value="F:L-amino acid transmembrane transporter activity"/>
    <property type="evidence" value="ECO:0007669"/>
    <property type="project" value="TreeGrafter"/>
</dbReference>
<evidence type="ECO:0000256" key="4">
    <source>
        <dbReference type="ARBA" id="ARBA00022692"/>
    </source>
</evidence>
<dbReference type="Pfam" id="PF01490">
    <property type="entry name" value="Aa_trans"/>
    <property type="match status" value="1"/>
</dbReference>
<keyword evidence="4 9" id="KW-0812">Transmembrane</keyword>
<dbReference type="AlphaFoldDB" id="A0AAI8VMD6"/>
<comment type="caution">
    <text evidence="11">The sequence shown here is derived from an EMBL/GenBank/DDBJ whole genome shotgun (WGS) entry which is preliminary data.</text>
</comment>
<feature type="compositionally biased region" description="Low complexity" evidence="8">
    <location>
        <begin position="15"/>
        <end position="29"/>
    </location>
</feature>
<feature type="transmembrane region" description="Helical" evidence="9">
    <location>
        <begin position="349"/>
        <end position="370"/>
    </location>
</feature>
<evidence type="ECO:0000256" key="5">
    <source>
        <dbReference type="ARBA" id="ARBA00022970"/>
    </source>
</evidence>
<reference evidence="11" key="1">
    <citation type="submission" date="2023-10" db="EMBL/GenBank/DDBJ databases">
        <authorList>
            <person name="Hackl T."/>
        </authorList>
    </citation>
    <scope>NUCLEOTIDE SEQUENCE</scope>
</reference>
<feature type="transmembrane region" description="Helical" evidence="9">
    <location>
        <begin position="451"/>
        <end position="472"/>
    </location>
</feature>
<feature type="transmembrane region" description="Helical" evidence="9">
    <location>
        <begin position="493"/>
        <end position="517"/>
    </location>
</feature>
<organism evidence="11 12">
    <name type="scientific">Anthostomella pinea</name>
    <dbReference type="NCBI Taxonomy" id="933095"/>
    <lineage>
        <taxon>Eukaryota</taxon>
        <taxon>Fungi</taxon>
        <taxon>Dikarya</taxon>
        <taxon>Ascomycota</taxon>
        <taxon>Pezizomycotina</taxon>
        <taxon>Sordariomycetes</taxon>
        <taxon>Xylariomycetidae</taxon>
        <taxon>Xylariales</taxon>
        <taxon>Xylariaceae</taxon>
        <taxon>Anthostomella</taxon>
    </lineage>
</organism>
<feature type="compositionally biased region" description="Polar residues" evidence="8">
    <location>
        <begin position="111"/>
        <end position="120"/>
    </location>
</feature>
<feature type="transmembrane region" description="Helical" evidence="9">
    <location>
        <begin position="537"/>
        <end position="556"/>
    </location>
</feature>
<dbReference type="Proteomes" id="UP001295740">
    <property type="component" value="Unassembled WGS sequence"/>
</dbReference>
<feature type="transmembrane region" description="Helical" evidence="9">
    <location>
        <begin position="621"/>
        <end position="641"/>
    </location>
</feature>
<evidence type="ECO:0000313" key="12">
    <source>
        <dbReference type="Proteomes" id="UP001295740"/>
    </source>
</evidence>
<evidence type="ECO:0000256" key="9">
    <source>
        <dbReference type="SAM" id="Phobius"/>
    </source>
</evidence>
<evidence type="ECO:0000256" key="3">
    <source>
        <dbReference type="ARBA" id="ARBA00022448"/>
    </source>
</evidence>
<keyword evidence="3" id="KW-0813">Transport</keyword>
<dbReference type="PANTHER" id="PTHR22950:SF692">
    <property type="entry name" value="TRANSMEMBRANE AMINO ACID TRANSPORTER FAMILY PROTEIN"/>
    <property type="match status" value="1"/>
</dbReference>
<proteinExistence type="inferred from homology"/>
<evidence type="ECO:0000256" key="8">
    <source>
        <dbReference type="SAM" id="MobiDB-lite"/>
    </source>
</evidence>
<dbReference type="GO" id="GO:0005774">
    <property type="term" value="C:vacuolar membrane"/>
    <property type="evidence" value="ECO:0007669"/>
    <property type="project" value="TreeGrafter"/>
</dbReference>
<feature type="transmembrane region" description="Helical" evidence="9">
    <location>
        <begin position="376"/>
        <end position="396"/>
    </location>
</feature>